<keyword evidence="1" id="KW-0472">Membrane</keyword>
<dbReference type="Gene3D" id="3.10.20.310">
    <property type="entry name" value="membrane protein fhac"/>
    <property type="match status" value="1"/>
</dbReference>
<dbReference type="AlphaFoldDB" id="A0A5P8WCG2"/>
<dbReference type="GO" id="GO:0098046">
    <property type="term" value="C:type V protein secretion system complex"/>
    <property type="evidence" value="ECO:0007669"/>
    <property type="project" value="TreeGrafter"/>
</dbReference>
<dbReference type="Pfam" id="PF08479">
    <property type="entry name" value="POTRA_2"/>
    <property type="match status" value="1"/>
</dbReference>
<gene>
    <name evidence="7" type="ORF">GXM_07755</name>
</gene>
<protein>
    <submittedName>
        <fullName evidence="7">ShlB/FhaC/HecB family hemolysin secretion/activation protein</fullName>
    </submittedName>
</protein>
<keyword evidence="3" id="KW-0998">Cell outer membrane</keyword>
<dbReference type="PANTHER" id="PTHR34597">
    <property type="entry name" value="SLR1661 PROTEIN"/>
    <property type="match status" value="1"/>
</dbReference>
<evidence type="ECO:0000259" key="6">
    <source>
        <dbReference type="Pfam" id="PF08479"/>
    </source>
</evidence>
<dbReference type="GO" id="GO:0046819">
    <property type="term" value="P:protein secretion by the type V secretion system"/>
    <property type="evidence" value="ECO:0007669"/>
    <property type="project" value="TreeGrafter"/>
</dbReference>
<keyword evidence="8" id="KW-1185">Reference proteome</keyword>
<dbReference type="RefSeq" id="WP_194198966.1">
    <property type="nucleotide sequence ID" value="NZ_CP045227.1"/>
</dbReference>
<evidence type="ECO:0000256" key="4">
    <source>
        <dbReference type="SAM" id="MobiDB-lite"/>
    </source>
</evidence>
<dbReference type="KEGG" id="nsh:GXM_07755"/>
<dbReference type="Proteomes" id="UP000326678">
    <property type="component" value="Chromosome Gxm2"/>
</dbReference>
<evidence type="ECO:0000313" key="8">
    <source>
        <dbReference type="Proteomes" id="UP000326678"/>
    </source>
</evidence>
<keyword evidence="2" id="KW-0812">Transmembrane</keyword>
<evidence type="ECO:0000313" key="7">
    <source>
        <dbReference type="EMBL" id="QFS50261.1"/>
    </source>
</evidence>
<accession>A0A5P8WCG2</accession>
<sequence length="597" mass="65784">MQHPKDKIKNYLYFLIFTLLLSLDLMPNLVLAQTPGQDLQRQIEPQTPTTPNLPKLPSPEELFQFPPTTAPTPPTQEAIPRDVPGTIQVTSFEVEGSTVFSKQELDEATKDLINKPISFTELLEAADRITNLYTKGCNDNQSKIPCYINSGAYIPADQTFKVDGGAVKIKVVEGSLENIEIKGMQRLSSNYVRSRLALGAGKPFNLKELLEALQLLQLDPLIKNIKAELGNGTTPGGSVLAVQVTEAKTFSAQLNLNNNRQPSIGSFERQIQLNQANLLGFGDDLSVAYANTDGSDSVYASYQIPLNPKNGTLTFNYSYASSEVIEKPLDILDINGTSQEYGITYRQPLILTPTKEFALSLSATHRDTDIGFLEALIGERLPYPSPGADENGKTRATILRFAQDWTQRSSQEVFAARSQLSLGIDALDATNNNSGPDGQFFSWSGQAQWVRLLAPDTLFIARGDIQLADRALLPSEQIGVGGQPTVRGYRQDQVLADNAFLASVELRYPVLRVSKIKGLLQVTPFIDFGTAWNTTNAGRDPLQDDTLASVGLGLLWQQSDRLTARFDWGIPLVTINSEKNSWQENGLYFSIVYTQPF</sequence>
<feature type="domain" description="Polypeptide-transport-associated ShlB-type" evidence="6">
    <location>
        <begin position="88"/>
        <end position="174"/>
    </location>
</feature>
<evidence type="ECO:0000259" key="5">
    <source>
        <dbReference type="Pfam" id="PF03865"/>
    </source>
</evidence>
<feature type="region of interest" description="Disordered" evidence="4">
    <location>
        <begin position="40"/>
        <end position="81"/>
    </location>
</feature>
<keyword evidence="1" id="KW-1134">Transmembrane beta strand</keyword>
<proteinExistence type="predicted"/>
<organism evidence="7 8">
    <name type="scientific">Nostoc sphaeroides CCNUC1</name>
    <dbReference type="NCBI Taxonomy" id="2653204"/>
    <lineage>
        <taxon>Bacteria</taxon>
        <taxon>Bacillati</taxon>
        <taxon>Cyanobacteriota</taxon>
        <taxon>Cyanophyceae</taxon>
        <taxon>Nostocales</taxon>
        <taxon>Nostocaceae</taxon>
        <taxon>Nostoc</taxon>
    </lineage>
</organism>
<evidence type="ECO:0000256" key="2">
    <source>
        <dbReference type="ARBA" id="ARBA00022692"/>
    </source>
</evidence>
<evidence type="ECO:0000256" key="1">
    <source>
        <dbReference type="ARBA" id="ARBA00022452"/>
    </source>
</evidence>
<reference evidence="7 8" key="1">
    <citation type="submission" date="2019-10" db="EMBL/GenBank/DDBJ databases">
        <title>Genomic and transcriptomic insights into the perfect genentic adaptation of a filamentous nitrogen-fixing cyanobacterium to rice fields.</title>
        <authorList>
            <person name="Chen Z."/>
        </authorList>
    </citation>
    <scope>NUCLEOTIDE SEQUENCE [LARGE SCALE GENOMIC DNA]</scope>
    <source>
        <strain evidence="7">CCNUC1</strain>
    </source>
</reference>
<dbReference type="Pfam" id="PF03865">
    <property type="entry name" value="ShlB"/>
    <property type="match status" value="1"/>
</dbReference>
<dbReference type="GO" id="GO:0008320">
    <property type="term" value="F:protein transmembrane transporter activity"/>
    <property type="evidence" value="ECO:0007669"/>
    <property type="project" value="TreeGrafter"/>
</dbReference>
<dbReference type="InterPro" id="IPR013686">
    <property type="entry name" value="Polypept-transport_assoc_ShlB"/>
</dbReference>
<dbReference type="PANTHER" id="PTHR34597:SF1">
    <property type="entry name" value="HEME_HEMOPEXIN TRANSPORTER PROTEIN HUXB"/>
    <property type="match status" value="1"/>
</dbReference>
<name>A0A5P8WCG2_9NOSO</name>
<dbReference type="EMBL" id="CP045227">
    <property type="protein sequence ID" value="QFS50261.1"/>
    <property type="molecule type" value="Genomic_DNA"/>
</dbReference>
<feature type="domain" description="Haemolysin activator HlyB C-terminal" evidence="5">
    <location>
        <begin position="236"/>
        <end position="554"/>
    </location>
</feature>
<feature type="compositionally biased region" description="Polar residues" evidence="4">
    <location>
        <begin position="40"/>
        <end position="52"/>
    </location>
</feature>
<dbReference type="Gene3D" id="2.40.160.50">
    <property type="entry name" value="membrane protein fhac: a member of the omp85/tpsb transporter family"/>
    <property type="match status" value="1"/>
</dbReference>
<evidence type="ECO:0000256" key="3">
    <source>
        <dbReference type="ARBA" id="ARBA00023237"/>
    </source>
</evidence>
<dbReference type="InterPro" id="IPR051544">
    <property type="entry name" value="TPS_OM_transporter"/>
</dbReference>
<dbReference type="InterPro" id="IPR005565">
    <property type="entry name" value="Hemolysn_activator_HlyB_C"/>
</dbReference>